<organism evidence="1 2">
    <name type="scientific">Xanthomonas perforans</name>
    <dbReference type="NCBI Taxonomy" id="442694"/>
    <lineage>
        <taxon>Bacteria</taxon>
        <taxon>Pseudomonadati</taxon>
        <taxon>Pseudomonadota</taxon>
        <taxon>Gammaproteobacteria</taxon>
        <taxon>Lysobacterales</taxon>
        <taxon>Lysobacteraceae</taxon>
        <taxon>Xanthomonas</taxon>
    </lineage>
</organism>
<dbReference type="AlphaFoldDB" id="A0A6P0G679"/>
<comment type="caution">
    <text evidence="1">The sequence shown here is derived from an EMBL/GenBank/DDBJ whole genome shotgun (WGS) entry which is preliminary data.</text>
</comment>
<dbReference type="Proteomes" id="UP000471082">
    <property type="component" value="Unassembled WGS sequence"/>
</dbReference>
<proteinExistence type="predicted"/>
<reference evidence="1 2" key="1">
    <citation type="submission" date="2019-11" db="EMBL/GenBank/DDBJ databases">
        <title>Genome-resolved metagenomics to study the prevalence of co-infection and intraspecific heterogeneity among plant pathogen metapopulations.</title>
        <authorList>
            <person name="Newberry E."/>
            <person name="Bhandari R."/>
            <person name="Kemble J."/>
            <person name="Sikora E."/>
            <person name="Potnis N."/>
        </authorList>
    </citation>
    <scope>NUCLEOTIDE SEQUENCE [LARGE SCALE GENOMIC DNA]</scope>
    <source>
        <strain evidence="1">Xp_Tom_Tuscaloosa_18b</strain>
    </source>
</reference>
<accession>A0A6P0G679</accession>
<evidence type="ECO:0000313" key="1">
    <source>
        <dbReference type="EMBL" id="NEL76928.1"/>
    </source>
</evidence>
<sequence length="51" mass="5099">MTDAMASPQAALACGDQAANALAVGVHAIVRCHCTSKFATISANGHSTGNR</sequence>
<gene>
    <name evidence="1" type="ORF">G3W61_11780</name>
</gene>
<dbReference type="RefSeq" id="WP_155405761.1">
    <property type="nucleotide sequence ID" value="NZ_CP162103.1"/>
</dbReference>
<dbReference type="EMBL" id="JAAGYU010000047">
    <property type="protein sequence ID" value="NEL76928.1"/>
    <property type="molecule type" value="Genomic_DNA"/>
</dbReference>
<evidence type="ECO:0000313" key="2">
    <source>
        <dbReference type="Proteomes" id="UP000471082"/>
    </source>
</evidence>
<name>A0A6P0G679_XANPE</name>
<protein>
    <submittedName>
        <fullName evidence="1">Uncharacterized protein</fullName>
    </submittedName>
</protein>